<feature type="region of interest" description="Disordered" evidence="1">
    <location>
        <begin position="1"/>
        <end position="127"/>
    </location>
</feature>
<organism evidence="2 3">
    <name type="scientific">Pseudofrankia inefficax (strain DSM 45817 / CECT 9037 / DDB 130130 / EuI1c)</name>
    <name type="common">Frankia inefficax</name>
    <dbReference type="NCBI Taxonomy" id="298654"/>
    <lineage>
        <taxon>Bacteria</taxon>
        <taxon>Bacillati</taxon>
        <taxon>Actinomycetota</taxon>
        <taxon>Actinomycetes</taxon>
        <taxon>Frankiales</taxon>
        <taxon>Frankiaceae</taxon>
        <taxon>Pseudofrankia</taxon>
    </lineage>
</organism>
<protein>
    <submittedName>
        <fullName evidence="2">Uncharacterized protein</fullName>
    </submittedName>
</protein>
<evidence type="ECO:0000256" key="1">
    <source>
        <dbReference type="SAM" id="MobiDB-lite"/>
    </source>
</evidence>
<dbReference type="HOGENOM" id="CLU_535013_0_0_11"/>
<proteinExistence type="predicted"/>
<feature type="compositionally biased region" description="Basic and acidic residues" evidence="1">
    <location>
        <begin position="329"/>
        <end position="343"/>
    </location>
</feature>
<evidence type="ECO:0000313" key="2">
    <source>
        <dbReference type="EMBL" id="ADP78162.1"/>
    </source>
</evidence>
<feature type="compositionally biased region" description="Basic and acidic residues" evidence="1">
    <location>
        <begin position="200"/>
        <end position="241"/>
    </location>
</feature>
<accession>E3J3G0</accession>
<name>E3J3G0_PSEI1</name>
<feature type="compositionally biased region" description="Basic and acidic residues" evidence="1">
    <location>
        <begin position="477"/>
        <end position="492"/>
    </location>
</feature>
<dbReference type="KEGG" id="fri:FraEuI1c_0074"/>
<evidence type="ECO:0000313" key="3">
    <source>
        <dbReference type="Proteomes" id="UP000002484"/>
    </source>
</evidence>
<feature type="compositionally biased region" description="Basic and acidic residues" evidence="1">
    <location>
        <begin position="272"/>
        <end position="289"/>
    </location>
</feature>
<gene>
    <name evidence="2" type="ordered locus">FraEuI1c_0074</name>
</gene>
<dbReference type="Proteomes" id="UP000002484">
    <property type="component" value="Chromosome"/>
</dbReference>
<feature type="region of interest" description="Disordered" evidence="1">
    <location>
        <begin position="156"/>
        <end position="370"/>
    </location>
</feature>
<feature type="compositionally biased region" description="Polar residues" evidence="1">
    <location>
        <begin position="499"/>
        <end position="509"/>
    </location>
</feature>
<reference evidence="2 3" key="1">
    <citation type="submission" date="2010-10" db="EMBL/GenBank/DDBJ databases">
        <title>Complete sequence of Frankia sp. EuI1c.</title>
        <authorList>
            <consortium name="US DOE Joint Genome Institute"/>
            <person name="Lucas S."/>
            <person name="Copeland A."/>
            <person name="Lapidus A."/>
            <person name="Cheng J.-F."/>
            <person name="Bruce D."/>
            <person name="Goodwin L."/>
            <person name="Pitluck S."/>
            <person name="Chertkov O."/>
            <person name="Detter J.C."/>
            <person name="Han C."/>
            <person name="Tapia R."/>
            <person name="Land M."/>
            <person name="Hauser L."/>
            <person name="Jeffries C."/>
            <person name="Kyrpides N."/>
            <person name="Ivanova N."/>
            <person name="Mikhailova N."/>
            <person name="Beauchemin N."/>
            <person name="Sen A."/>
            <person name="Sur S.A."/>
            <person name="Gtari M."/>
            <person name="Wall L."/>
            <person name="Tisa L."/>
            <person name="Woyke T."/>
        </authorList>
    </citation>
    <scope>NUCLEOTIDE SEQUENCE [LARGE SCALE GENOMIC DNA]</scope>
    <source>
        <strain evidence="3">DSM 45817 / CECT 9037 / EuI1c</strain>
    </source>
</reference>
<dbReference type="AlphaFoldDB" id="E3J3G0"/>
<dbReference type="EMBL" id="CP002299">
    <property type="protein sequence ID" value="ADP78162.1"/>
    <property type="molecule type" value="Genomic_DNA"/>
</dbReference>
<keyword evidence="3" id="KW-1185">Reference proteome</keyword>
<dbReference type="InParanoid" id="E3J3G0"/>
<feature type="region of interest" description="Disordered" evidence="1">
    <location>
        <begin position="448"/>
        <end position="509"/>
    </location>
</feature>
<feature type="compositionally biased region" description="Basic and acidic residues" evidence="1">
    <location>
        <begin position="356"/>
        <end position="370"/>
    </location>
</feature>
<feature type="compositionally biased region" description="Low complexity" evidence="1">
    <location>
        <begin position="456"/>
        <end position="476"/>
    </location>
</feature>
<sequence length="509" mass="54678">MSGGKRVPGESGGSRTSDVGGEPRRPSTGKRVAAHIGRGVQNLRRLWECGSRRGRPMGTSNMRDRLSRVTDAPVQSARRGGLGGLLRGGAADQHSHDRDGGPMSALRGQIGQQSRHQDGPGFQQAAWGAAGRAGTAMAGAAGIAARAGQSAGSALAGRMSDVSGRMSEHAEDPGWSGRQGARLGGRGPGRQWDDAGQSSREQRGGRAWDQPRSRGGWDEPARQQRWGQRDDAGYGWDEARRNGNASHGVSARMGRADEGEGLGGALGLRGSTRGDLRTGDDRPGRDWEQHGGQLGPQGREQRGRGRRRGQRGHEQLGDWTDQAGRRPAQRWERPDLRSREELLGGHGLPKRHTKRIEKAHDAADDSARRAFEASERAMRHSHSRRAMKDERKAVAQADRAQRLLDQHLARAQHRMASAQRRRRRGVGLVMLAGAGAGIAIAARRMLSQPGGGQPAAGGLDQTGASTTRVTTTTTRYPTDERLSDGLRDDVTAGHRAGTDSMSDSTSRRF</sequence>